<evidence type="ECO:0000313" key="1">
    <source>
        <dbReference type="EMBL" id="NOH70995.1"/>
    </source>
</evidence>
<organism evidence="2 3">
    <name type="scientific">Vibrio pectenicida</name>
    <dbReference type="NCBI Taxonomy" id="62763"/>
    <lineage>
        <taxon>Bacteria</taxon>
        <taxon>Pseudomonadati</taxon>
        <taxon>Pseudomonadota</taxon>
        <taxon>Gammaproteobacteria</taxon>
        <taxon>Vibrionales</taxon>
        <taxon>Vibrionaceae</taxon>
        <taxon>Vibrio</taxon>
    </lineage>
</organism>
<reference evidence="2 3" key="1">
    <citation type="submission" date="2018-12" db="EMBL/GenBank/DDBJ databases">
        <title>Genomic taxonomy of the Vibrionaceae family.</title>
        <authorList>
            <person name="Gomez-Gil B."/>
            <person name="Enciso-Ibarra K."/>
        </authorList>
    </citation>
    <scope>NUCLEOTIDE SEQUENCE [LARGE SCALE GENOMIC DNA]</scope>
    <source>
        <strain evidence="2 3">CAIM 594</strain>
    </source>
</reference>
<comment type="caution">
    <text evidence="2">The sequence shown here is derived from an EMBL/GenBank/DDBJ whole genome shotgun (WGS) entry which is preliminary data.</text>
</comment>
<evidence type="ECO:0000313" key="2">
    <source>
        <dbReference type="EMBL" id="RSD32154.1"/>
    </source>
</evidence>
<reference evidence="1 4" key="2">
    <citation type="submission" date="2019-09" db="EMBL/GenBank/DDBJ databases">
        <title>Draft genome sequencing and comparative genomics of hatchery-associated Vibrios.</title>
        <authorList>
            <person name="Kehlet-Delgado H."/>
            <person name="Mueller R.S."/>
        </authorList>
    </citation>
    <scope>NUCLEOTIDE SEQUENCE [LARGE SCALE GENOMIC DNA]</scope>
    <source>
        <strain evidence="1 4">99-46-Y</strain>
    </source>
</reference>
<protein>
    <submittedName>
        <fullName evidence="2">PilZ domain-containing protein</fullName>
    </submittedName>
</protein>
<dbReference type="Proteomes" id="UP000565719">
    <property type="component" value="Unassembled WGS sequence"/>
</dbReference>
<dbReference type="AlphaFoldDB" id="A0A3R9FQQ9"/>
<evidence type="ECO:0000313" key="3">
    <source>
        <dbReference type="Proteomes" id="UP000269041"/>
    </source>
</evidence>
<dbReference type="OrthoDB" id="5890620at2"/>
<proteinExistence type="predicted"/>
<evidence type="ECO:0000313" key="4">
    <source>
        <dbReference type="Proteomes" id="UP000565719"/>
    </source>
</evidence>
<dbReference type="RefSeq" id="WP_125320202.1">
    <property type="nucleotide sequence ID" value="NZ_AP024889.1"/>
</dbReference>
<gene>
    <name evidence="2" type="ORF">EJA03_05325</name>
    <name evidence="1" type="ORF">F0225_06525</name>
</gene>
<sequence>MSDQEYFTVHHNMSVNVEPLPTSQILPSYDQFEKEIPAPFLVASEFSHLDILNDQARIELKNNDFKHVIDLLDAQNSKLNLLLTFMLSQQDEAQYRHQTHSFGASKFCYSAESALEIATKVLVKMFIEHPATAVYCYGHVETCEQDGDDFLITIKYDLLRDQDEDLLIKAALYQQQKLLRQRSKDRDKK</sequence>
<keyword evidence="3" id="KW-1185">Reference proteome</keyword>
<dbReference type="Proteomes" id="UP000269041">
    <property type="component" value="Unassembled WGS sequence"/>
</dbReference>
<dbReference type="EMBL" id="VTXC01000013">
    <property type="protein sequence ID" value="NOH70995.1"/>
    <property type="molecule type" value="Genomic_DNA"/>
</dbReference>
<dbReference type="EMBL" id="RSFA01000015">
    <property type="protein sequence ID" value="RSD32154.1"/>
    <property type="molecule type" value="Genomic_DNA"/>
</dbReference>
<name>A0A3R9FQQ9_9VIBR</name>
<accession>A0A3R9FQQ9</accession>